<dbReference type="Proteomes" id="UP000789860">
    <property type="component" value="Unassembled WGS sequence"/>
</dbReference>
<reference evidence="1" key="1">
    <citation type="submission" date="2021-06" db="EMBL/GenBank/DDBJ databases">
        <authorList>
            <person name="Kallberg Y."/>
            <person name="Tangrot J."/>
            <person name="Rosling A."/>
        </authorList>
    </citation>
    <scope>NUCLEOTIDE SEQUENCE</scope>
    <source>
        <strain evidence="1">AU212A</strain>
    </source>
</reference>
<keyword evidence="2" id="KW-1185">Reference proteome</keyword>
<sequence length="92" mass="10978">YCCYDEIIETKIVSSDNDKNLAFLYDLMIKTEIFFKNTKIIRSSEYSEIEKLINNAIYSNRKIVDIEREIYNRIIDSNSLNNDEKIKLQSLR</sequence>
<feature type="non-terminal residue" evidence="1">
    <location>
        <position position="92"/>
    </location>
</feature>
<evidence type="ECO:0000313" key="2">
    <source>
        <dbReference type="Proteomes" id="UP000789860"/>
    </source>
</evidence>
<feature type="non-terminal residue" evidence="1">
    <location>
        <position position="1"/>
    </location>
</feature>
<name>A0ACA9P1R0_9GLOM</name>
<accession>A0ACA9P1R0</accession>
<protein>
    <submittedName>
        <fullName evidence="1">11024_t:CDS:1</fullName>
    </submittedName>
</protein>
<proteinExistence type="predicted"/>
<organism evidence="1 2">
    <name type="scientific">Scutellospora calospora</name>
    <dbReference type="NCBI Taxonomy" id="85575"/>
    <lineage>
        <taxon>Eukaryota</taxon>
        <taxon>Fungi</taxon>
        <taxon>Fungi incertae sedis</taxon>
        <taxon>Mucoromycota</taxon>
        <taxon>Glomeromycotina</taxon>
        <taxon>Glomeromycetes</taxon>
        <taxon>Diversisporales</taxon>
        <taxon>Gigasporaceae</taxon>
        <taxon>Scutellospora</taxon>
    </lineage>
</organism>
<dbReference type="EMBL" id="CAJVPM010034792">
    <property type="protein sequence ID" value="CAG8688194.1"/>
    <property type="molecule type" value="Genomic_DNA"/>
</dbReference>
<comment type="caution">
    <text evidence="1">The sequence shown here is derived from an EMBL/GenBank/DDBJ whole genome shotgun (WGS) entry which is preliminary data.</text>
</comment>
<gene>
    <name evidence="1" type="ORF">SCALOS_LOCUS10023</name>
</gene>
<evidence type="ECO:0000313" key="1">
    <source>
        <dbReference type="EMBL" id="CAG8688194.1"/>
    </source>
</evidence>